<dbReference type="AlphaFoldDB" id="A0A1S1Q2Y0"/>
<organism evidence="2 3">
    <name type="scientific">Parafrankia soli</name>
    <dbReference type="NCBI Taxonomy" id="2599596"/>
    <lineage>
        <taxon>Bacteria</taxon>
        <taxon>Bacillati</taxon>
        <taxon>Actinomycetota</taxon>
        <taxon>Actinomycetes</taxon>
        <taxon>Frankiales</taxon>
        <taxon>Frankiaceae</taxon>
        <taxon>Parafrankia</taxon>
    </lineage>
</organism>
<evidence type="ECO:0000313" key="2">
    <source>
        <dbReference type="EMBL" id="OHV27956.1"/>
    </source>
</evidence>
<evidence type="ECO:0000256" key="1">
    <source>
        <dbReference type="SAM" id="MobiDB-lite"/>
    </source>
</evidence>
<protein>
    <submittedName>
        <fullName evidence="2">Uncharacterized protein</fullName>
    </submittedName>
</protein>
<dbReference type="RefSeq" id="WP_071064053.1">
    <property type="nucleotide sequence ID" value="NZ_MAXA01000215.1"/>
</dbReference>
<comment type="caution">
    <text evidence="2">The sequence shown here is derived from an EMBL/GenBank/DDBJ whole genome shotgun (WGS) entry which is preliminary data.</text>
</comment>
<feature type="compositionally biased region" description="Acidic residues" evidence="1">
    <location>
        <begin position="13"/>
        <end position="23"/>
    </location>
</feature>
<gene>
    <name evidence="2" type="ORF">BBK14_18495</name>
</gene>
<feature type="compositionally biased region" description="Pro residues" evidence="1">
    <location>
        <begin position="26"/>
        <end position="42"/>
    </location>
</feature>
<reference evidence="3" key="1">
    <citation type="submission" date="2016-07" db="EMBL/GenBank/DDBJ databases">
        <title>Frankia sp. NRRL B-16219 Genome sequencing.</title>
        <authorList>
            <person name="Ghodhbane-Gtari F."/>
            <person name="Swanson E."/>
            <person name="Gueddou A."/>
            <person name="Louati M."/>
            <person name="Nouioui I."/>
            <person name="Hezbri K."/>
            <person name="Abebe-Akele F."/>
            <person name="Simpson S."/>
            <person name="Morris K."/>
            <person name="Thomas K."/>
            <person name="Gtari M."/>
            <person name="Tisa L.S."/>
        </authorList>
    </citation>
    <scope>NUCLEOTIDE SEQUENCE [LARGE SCALE GENOMIC DNA]</scope>
    <source>
        <strain evidence="3">NRRL B-16219</strain>
    </source>
</reference>
<dbReference type="EMBL" id="MAXA01000215">
    <property type="protein sequence ID" value="OHV27956.1"/>
    <property type="molecule type" value="Genomic_DNA"/>
</dbReference>
<feature type="region of interest" description="Disordered" evidence="1">
    <location>
        <begin position="1"/>
        <end position="64"/>
    </location>
</feature>
<keyword evidence="3" id="KW-1185">Reference proteome</keyword>
<evidence type="ECO:0000313" key="3">
    <source>
        <dbReference type="Proteomes" id="UP000179769"/>
    </source>
</evidence>
<name>A0A1S1Q2Y0_9ACTN</name>
<proteinExistence type="predicted"/>
<dbReference type="Proteomes" id="UP000179769">
    <property type="component" value="Unassembled WGS sequence"/>
</dbReference>
<feature type="compositionally biased region" description="Basic and acidic residues" evidence="1">
    <location>
        <begin position="1"/>
        <end position="12"/>
    </location>
</feature>
<accession>A0A1S1Q2Y0</accession>
<sequence>MGDVGKPERIVEDEPIGFPDEEPLTAPAPVPAPPATAPPVPAEPEKEPAPTGLAGQDGRVPLPR</sequence>